<dbReference type="GO" id="GO:0016020">
    <property type="term" value="C:membrane"/>
    <property type="evidence" value="ECO:0007669"/>
    <property type="project" value="UniProtKB-SubCell"/>
</dbReference>
<proteinExistence type="predicted"/>
<dbReference type="Gene3D" id="1.20.1740.10">
    <property type="entry name" value="Amino acid/polyamine transporter I"/>
    <property type="match status" value="1"/>
</dbReference>
<evidence type="ECO:0000259" key="6">
    <source>
        <dbReference type="Pfam" id="PF00324"/>
    </source>
</evidence>
<comment type="caution">
    <text evidence="7">The sequence shown here is derived from an EMBL/GenBank/DDBJ whole genome shotgun (WGS) entry which is preliminary data.</text>
</comment>
<evidence type="ECO:0000256" key="4">
    <source>
        <dbReference type="ARBA" id="ARBA00023136"/>
    </source>
</evidence>
<dbReference type="RefSeq" id="WP_117324145.1">
    <property type="nucleotide sequence ID" value="NZ_QVTD01000017.1"/>
</dbReference>
<feature type="transmembrane region" description="Helical" evidence="5">
    <location>
        <begin position="379"/>
        <end position="398"/>
    </location>
</feature>
<name>A0A372L7B3_9BACI</name>
<evidence type="ECO:0000256" key="2">
    <source>
        <dbReference type="ARBA" id="ARBA00022692"/>
    </source>
</evidence>
<keyword evidence="8" id="KW-1185">Reference proteome</keyword>
<evidence type="ECO:0000256" key="1">
    <source>
        <dbReference type="ARBA" id="ARBA00004141"/>
    </source>
</evidence>
<evidence type="ECO:0000256" key="5">
    <source>
        <dbReference type="SAM" id="Phobius"/>
    </source>
</evidence>
<sequence length="441" mass="47681">MLNRVLGKWLLLFTGYATVVASGFMIGVGGAAEVAGPLTFVSYIVFGGLATFATAFVFSELATMFPKCGGVWEYTKQAFGNDHPFSFMVGWIYWFALLFGLNVELVSVGIYLHELVPAIPQWLGALATALVFIIFNMVGVKLSTIVEAGFGIILIVSSALFIMLGLGHLDIGLYKDFAPHGTVMPILQTLPFVVIAFCGFEVVATLAEESKNPSKDIPKALIGAATFLTVLFGGFATILFGLLPASELSTDAPLLKAGSMIFGGIGLAWLSVQSFSGSMSTVNGGVMGQTRVMYAMAREGWFGKVFAKVDEKRGVPKASLYFTGGSMIVVSLLPTITENAWVWAGFLGVFGYALSYIVACFLVMYLRSKRPDLKRPYKVPLYPVTPILGIVLYLLAIIFSGIQIIIVGGIWCLVGVGYYYLFGRKSRAKHLEISPEEREAI</sequence>
<evidence type="ECO:0000313" key="7">
    <source>
        <dbReference type="EMBL" id="RFU61111.1"/>
    </source>
</evidence>
<keyword evidence="3 5" id="KW-1133">Transmembrane helix</keyword>
<feature type="transmembrane region" description="Helical" evidence="5">
    <location>
        <begin position="38"/>
        <end position="58"/>
    </location>
</feature>
<dbReference type="InterPro" id="IPR050367">
    <property type="entry name" value="APC_superfamily"/>
</dbReference>
<feature type="transmembrane region" description="Helical" evidence="5">
    <location>
        <begin position="186"/>
        <end position="208"/>
    </location>
</feature>
<evidence type="ECO:0000313" key="8">
    <source>
        <dbReference type="Proteomes" id="UP000262939"/>
    </source>
</evidence>
<accession>A0A372L7B3</accession>
<feature type="transmembrane region" description="Helical" evidence="5">
    <location>
        <begin position="220"/>
        <end position="242"/>
    </location>
</feature>
<dbReference type="Pfam" id="PF00324">
    <property type="entry name" value="AA_permease"/>
    <property type="match status" value="1"/>
</dbReference>
<evidence type="ECO:0000256" key="3">
    <source>
        <dbReference type="ARBA" id="ARBA00022989"/>
    </source>
</evidence>
<feature type="transmembrane region" description="Helical" evidence="5">
    <location>
        <begin position="9"/>
        <end position="32"/>
    </location>
</feature>
<feature type="domain" description="Amino acid permease/ SLC12A" evidence="6">
    <location>
        <begin position="17"/>
        <end position="405"/>
    </location>
</feature>
<keyword evidence="2 5" id="KW-0812">Transmembrane</keyword>
<dbReference type="Proteomes" id="UP000262939">
    <property type="component" value="Unassembled WGS sequence"/>
</dbReference>
<feature type="transmembrane region" description="Helical" evidence="5">
    <location>
        <begin position="404"/>
        <end position="422"/>
    </location>
</feature>
<keyword evidence="4 5" id="KW-0472">Membrane</keyword>
<feature type="transmembrane region" description="Helical" evidence="5">
    <location>
        <begin position="91"/>
        <end position="113"/>
    </location>
</feature>
<dbReference type="AlphaFoldDB" id="A0A372L7B3"/>
<feature type="transmembrane region" description="Helical" evidence="5">
    <location>
        <begin position="318"/>
        <end position="336"/>
    </location>
</feature>
<protein>
    <submittedName>
        <fullName evidence="7">Amino acid permease</fullName>
    </submittedName>
</protein>
<dbReference type="PIRSF" id="PIRSF006060">
    <property type="entry name" value="AA_transporter"/>
    <property type="match status" value="1"/>
</dbReference>
<feature type="transmembrane region" description="Helical" evidence="5">
    <location>
        <begin position="342"/>
        <end position="367"/>
    </location>
</feature>
<reference evidence="7 8" key="1">
    <citation type="submission" date="2018-08" db="EMBL/GenBank/DDBJ databases">
        <title>Bacillus chawlae sp. nov., Bacillus glennii sp. nov., and Bacillus saganii sp. nov. Isolated from the Vehicle Assembly Building at Kennedy Space Center where the Viking Spacecraft were Assembled.</title>
        <authorList>
            <person name="Seuylemezian A."/>
            <person name="Vaishampayan P."/>
        </authorList>
    </citation>
    <scope>NUCLEOTIDE SEQUENCE [LARGE SCALE GENOMIC DNA]</scope>
    <source>
        <strain evidence="7 8">V44-8</strain>
    </source>
</reference>
<gene>
    <name evidence="7" type="ORF">D0466_19195</name>
</gene>
<dbReference type="InterPro" id="IPR004841">
    <property type="entry name" value="AA-permease/SLC12A_dom"/>
</dbReference>
<comment type="subcellular location">
    <subcellularLocation>
        <location evidence="1">Membrane</location>
        <topology evidence="1">Multi-pass membrane protein</topology>
    </subcellularLocation>
</comment>
<dbReference type="EMBL" id="QVTD01000017">
    <property type="protein sequence ID" value="RFU61111.1"/>
    <property type="molecule type" value="Genomic_DNA"/>
</dbReference>
<dbReference type="OrthoDB" id="3181223at2"/>
<feature type="transmembrane region" description="Helical" evidence="5">
    <location>
        <begin position="145"/>
        <end position="166"/>
    </location>
</feature>
<feature type="transmembrane region" description="Helical" evidence="5">
    <location>
        <begin position="119"/>
        <end position="138"/>
    </location>
</feature>
<dbReference type="PANTHER" id="PTHR42770:SF7">
    <property type="entry name" value="MEMBRANE PROTEIN"/>
    <property type="match status" value="1"/>
</dbReference>
<organism evidence="7 8">
    <name type="scientific">Peribacillus glennii</name>
    <dbReference type="NCBI Taxonomy" id="2303991"/>
    <lineage>
        <taxon>Bacteria</taxon>
        <taxon>Bacillati</taxon>
        <taxon>Bacillota</taxon>
        <taxon>Bacilli</taxon>
        <taxon>Bacillales</taxon>
        <taxon>Bacillaceae</taxon>
        <taxon>Peribacillus</taxon>
    </lineage>
</organism>
<feature type="transmembrane region" description="Helical" evidence="5">
    <location>
        <begin position="254"/>
        <end position="272"/>
    </location>
</feature>
<dbReference type="PANTHER" id="PTHR42770">
    <property type="entry name" value="AMINO ACID TRANSPORTER-RELATED"/>
    <property type="match status" value="1"/>
</dbReference>
<dbReference type="GO" id="GO:0055085">
    <property type="term" value="P:transmembrane transport"/>
    <property type="evidence" value="ECO:0007669"/>
    <property type="project" value="InterPro"/>
</dbReference>